<accession>A0A917M6P8</accession>
<evidence type="ECO:0008006" key="3">
    <source>
        <dbReference type="Google" id="ProtNLM"/>
    </source>
</evidence>
<protein>
    <recommendedName>
        <fullName evidence="3">DUF4830 domain-containing protein</fullName>
    </recommendedName>
</protein>
<evidence type="ECO:0000313" key="2">
    <source>
        <dbReference type="Proteomes" id="UP000600247"/>
    </source>
</evidence>
<dbReference type="EMBL" id="BMHY01000010">
    <property type="protein sequence ID" value="GGG81417.1"/>
    <property type="molecule type" value="Genomic_DNA"/>
</dbReference>
<gene>
    <name evidence="1" type="ORF">GCM10010918_43330</name>
</gene>
<dbReference type="RefSeq" id="WP_188891301.1">
    <property type="nucleotide sequence ID" value="NZ_BMHY01000010.1"/>
</dbReference>
<name>A0A917M6P8_9BACL</name>
<reference evidence="1 2" key="1">
    <citation type="journal article" date="2014" name="Int. J. Syst. Evol. Microbiol.">
        <title>Complete genome sequence of Corynebacterium casei LMG S-19264T (=DSM 44701T), isolated from a smear-ripened cheese.</title>
        <authorList>
            <consortium name="US DOE Joint Genome Institute (JGI-PGF)"/>
            <person name="Walter F."/>
            <person name="Albersmeier A."/>
            <person name="Kalinowski J."/>
            <person name="Ruckert C."/>
        </authorList>
    </citation>
    <scope>NUCLEOTIDE SEQUENCE [LARGE SCALE GENOMIC DNA]</scope>
    <source>
        <strain evidence="1 2">CGMCC 1.15286</strain>
    </source>
</reference>
<organism evidence="1 2">
    <name type="scientific">Paenibacillus radicis</name>
    <name type="common">ex Gao et al. 2016</name>
    <dbReference type="NCBI Taxonomy" id="1737354"/>
    <lineage>
        <taxon>Bacteria</taxon>
        <taxon>Bacillati</taxon>
        <taxon>Bacillota</taxon>
        <taxon>Bacilli</taxon>
        <taxon>Bacillales</taxon>
        <taxon>Paenibacillaceae</taxon>
        <taxon>Paenibacillus</taxon>
    </lineage>
</organism>
<evidence type="ECO:0000313" key="1">
    <source>
        <dbReference type="EMBL" id="GGG81417.1"/>
    </source>
</evidence>
<sequence length="150" mass="16933">MKYVIPILLLVLLIGCTGRNDRPINQSAAISFLEDRGYEVLSYEAHAESYELTKQKIVTLPYMMYWGLQSVNPASYFGKTIDVEKFIVKSQGKVNVFVYVVDGTPIGGTSVPHEDASDGGYWSLDGKKLEEVQAKPFQEWQKDWLNEYGA</sequence>
<dbReference type="AlphaFoldDB" id="A0A917M6P8"/>
<comment type="caution">
    <text evidence="1">The sequence shown here is derived from an EMBL/GenBank/DDBJ whole genome shotgun (WGS) entry which is preliminary data.</text>
</comment>
<proteinExistence type="predicted"/>
<dbReference type="PROSITE" id="PS51257">
    <property type="entry name" value="PROKAR_LIPOPROTEIN"/>
    <property type="match status" value="1"/>
</dbReference>
<keyword evidence="2" id="KW-1185">Reference proteome</keyword>
<dbReference type="Proteomes" id="UP000600247">
    <property type="component" value="Unassembled WGS sequence"/>
</dbReference>